<gene>
    <name evidence="3" type="ORF">NOG11_01595</name>
</gene>
<evidence type="ECO:0000256" key="1">
    <source>
        <dbReference type="ARBA" id="ARBA00022676"/>
    </source>
</evidence>
<proteinExistence type="predicted"/>
<name>A0A9X2L6R1_9PROT</name>
<dbReference type="PANTHER" id="PTHR34136">
    <property type="match status" value="1"/>
</dbReference>
<evidence type="ECO:0000313" key="4">
    <source>
        <dbReference type="Proteomes" id="UP001142610"/>
    </source>
</evidence>
<dbReference type="RefSeq" id="WP_256617877.1">
    <property type="nucleotide sequence ID" value="NZ_JANIBC010000001.1"/>
</dbReference>
<dbReference type="Pfam" id="PF03808">
    <property type="entry name" value="Glyco_tran_WecG"/>
    <property type="match status" value="1"/>
</dbReference>
<dbReference type="InterPro" id="IPR004629">
    <property type="entry name" value="WecG_TagA_CpsF"/>
</dbReference>
<protein>
    <submittedName>
        <fullName evidence="3">WecB/TagA/CpsF family glycosyltransferase</fullName>
    </submittedName>
</protein>
<keyword evidence="4" id="KW-1185">Reference proteome</keyword>
<dbReference type="AlphaFoldDB" id="A0A9X2L6R1"/>
<dbReference type="CDD" id="cd06533">
    <property type="entry name" value="Glyco_transf_WecG_TagA"/>
    <property type="match status" value="1"/>
</dbReference>
<sequence length="249" mass="26709">MTELPTLPVLGIPFSTLSVKEICAEVRRAADERSPLWISTANLDWVAMSRTDEVFMGHIHASEIVTCDGAPVMHLAKIAGKPLPHRVTGVELFRRLREGCAGTLRVGFFGGEGTEAEDASKVLNEETGPLIGAGGYNPGHGSVEELSAEEHLTPVRAMDADILVLALGAAKGQAWIARNRESLGVPVISHLGAVVRHVAGATVEAPEVLAKTGFEWAYRAWNEPELRKRYAGNFVALPGLMMAAARERG</sequence>
<evidence type="ECO:0000256" key="2">
    <source>
        <dbReference type="ARBA" id="ARBA00022679"/>
    </source>
</evidence>
<organism evidence="3 4">
    <name type="scientific">Parvularcula maris</name>
    <dbReference type="NCBI Taxonomy" id="2965077"/>
    <lineage>
        <taxon>Bacteria</taxon>
        <taxon>Pseudomonadati</taxon>
        <taxon>Pseudomonadota</taxon>
        <taxon>Alphaproteobacteria</taxon>
        <taxon>Parvularculales</taxon>
        <taxon>Parvularculaceae</taxon>
        <taxon>Parvularcula</taxon>
    </lineage>
</organism>
<dbReference type="GO" id="GO:0016758">
    <property type="term" value="F:hexosyltransferase activity"/>
    <property type="evidence" value="ECO:0007669"/>
    <property type="project" value="TreeGrafter"/>
</dbReference>
<keyword evidence="2" id="KW-0808">Transferase</keyword>
<dbReference type="PANTHER" id="PTHR34136:SF1">
    <property type="entry name" value="UDP-N-ACETYL-D-MANNOSAMINURONIC ACID TRANSFERASE"/>
    <property type="match status" value="1"/>
</dbReference>
<comment type="caution">
    <text evidence="3">The sequence shown here is derived from an EMBL/GenBank/DDBJ whole genome shotgun (WGS) entry which is preliminary data.</text>
</comment>
<reference evidence="3" key="1">
    <citation type="submission" date="2022-07" db="EMBL/GenBank/DDBJ databases">
        <title>Parvularcula maris sp. nov., an algicidal bacterium isolated from seawater.</title>
        <authorList>
            <person name="Li F."/>
        </authorList>
    </citation>
    <scope>NUCLEOTIDE SEQUENCE</scope>
    <source>
        <strain evidence="3">BGMRC 0090</strain>
    </source>
</reference>
<accession>A0A9X2L6R1</accession>
<evidence type="ECO:0000313" key="3">
    <source>
        <dbReference type="EMBL" id="MCQ8184071.1"/>
    </source>
</evidence>
<dbReference type="EMBL" id="JANIBC010000001">
    <property type="protein sequence ID" value="MCQ8184071.1"/>
    <property type="molecule type" value="Genomic_DNA"/>
</dbReference>
<keyword evidence="1" id="KW-0328">Glycosyltransferase</keyword>
<dbReference type="Proteomes" id="UP001142610">
    <property type="component" value="Unassembled WGS sequence"/>
</dbReference>